<sequence length="339" mass="39781">MYRRFLTNNDYLGIISQEALDQMTRGNQNRFIQAEESAEMSITEYLSENFEIEKELAKGKYIAEYESQITYPVGAHIYVDGQIYEVIRSISGFKTPSDILFWEEHTDLNLIVEKTPCYSQFKTYYPGDIVIYNGDLFKCLHENGYKFNDIRIPLTTGWIEADFEEWQPTDYDVWDVVRFDGVFYALLSLAAFDNNINPFESDNWGAIADYTSNYNEYELSNHEYVVYSGKVFYPEIDVNADIVEIGKHISLHDPRNYNLKKHMVRLAIYELTKLIAPNNISVVRIRDYEDSMKWLSDAAKLKLNPQIPRKLDKEEKPVLDWQLATFQTDYDPNKNPWLT</sequence>
<dbReference type="EMBL" id="FLUM01000001">
    <property type="protein sequence ID" value="SBV95575.1"/>
    <property type="molecule type" value="Genomic_DNA"/>
</dbReference>
<name>A0A212J8P3_9BACT</name>
<dbReference type="RefSeq" id="WP_296939378.1">
    <property type="nucleotide sequence ID" value="NZ_LT599032.1"/>
</dbReference>
<dbReference type="Gene3D" id="2.10.10.90">
    <property type="match status" value="1"/>
</dbReference>
<evidence type="ECO:0000313" key="1">
    <source>
        <dbReference type="EMBL" id="SBV95575.1"/>
    </source>
</evidence>
<accession>A0A212J8P3</accession>
<protein>
    <submittedName>
        <fullName evidence="1">Uncharacterized protein</fullName>
    </submittedName>
</protein>
<dbReference type="AlphaFoldDB" id="A0A212J8P3"/>
<gene>
    <name evidence="1" type="ORF">KL86DYS1_11428</name>
</gene>
<organism evidence="1">
    <name type="scientific">uncultured Dysgonomonas sp</name>
    <dbReference type="NCBI Taxonomy" id="206096"/>
    <lineage>
        <taxon>Bacteria</taxon>
        <taxon>Pseudomonadati</taxon>
        <taxon>Bacteroidota</taxon>
        <taxon>Bacteroidia</taxon>
        <taxon>Bacteroidales</taxon>
        <taxon>Dysgonomonadaceae</taxon>
        <taxon>Dysgonomonas</taxon>
        <taxon>environmental samples</taxon>
    </lineage>
</organism>
<reference evidence="1" key="1">
    <citation type="submission" date="2016-04" db="EMBL/GenBank/DDBJ databases">
        <authorList>
            <person name="Evans L.H."/>
            <person name="Alamgir A."/>
            <person name="Owens N."/>
            <person name="Weber N.D."/>
            <person name="Virtaneva K."/>
            <person name="Barbian K."/>
            <person name="Babar A."/>
            <person name="Rosenke K."/>
        </authorList>
    </citation>
    <scope>NUCLEOTIDE SEQUENCE</scope>
    <source>
        <strain evidence="1">86-1</strain>
    </source>
</reference>
<proteinExistence type="predicted"/>